<dbReference type="PANTHER" id="PTHR24064">
    <property type="entry name" value="SOLUTE CARRIER FAMILY 22 MEMBER"/>
    <property type="match status" value="1"/>
</dbReference>
<evidence type="ECO:0000256" key="5">
    <source>
        <dbReference type="ARBA" id="ARBA00022989"/>
    </source>
</evidence>
<keyword evidence="6 8" id="KW-0472">Membrane</keyword>
<keyword evidence="2" id="KW-0592">Phosphate transport</keyword>
<dbReference type="EMBL" id="JACMSC010000002">
    <property type="protein sequence ID" value="KAG6533787.1"/>
    <property type="molecule type" value="Genomic_DNA"/>
</dbReference>
<feature type="region of interest" description="Disordered" evidence="7">
    <location>
        <begin position="223"/>
        <end position="262"/>
    </location>
</feature>
<evidence type="ECO:0000313" key="9">
    <source>
        <dbReference type="EMBL" id="KAG6533787.1"/>
    </source>
</evidence>
<reference evidence="9 10" key="1">
    <citation type="submission" date="2020-08" db="EMBL/GenBank/DDBJ databases">
        <title>Plant Genome Project.</title>
        <authorList>
            <person name="Zhang R.-G."/>
        </authorList>
    </citation>
    <scope>NUCLEOTIDE SEQUENCE [LARGE SCALE GENOMIC DNA]</scope>
    <source>
        <tissue evidence="9">Rhizome</tissue>
    </source>
</reference>
<dbReference type="GO" id="GO:0015293">
    <property type="term" value="F:symporter activity"/>
    <property type="evidence" value="ECO:0007669"/>
    <property type="project" value="UniProtKB-KW"/>
</dbReference>
<feature type="transmembrane region" description="Helical" evidence="8">
    <location>
        <begin position="190"/>
        <end position="210"/>
    </location>
</feature>
<proteinExistence type="predicted"/>
<sequence>MAVTAAFNRATEAEEKDPLVTPEEADLAWRIILMIGAIPAGQTFYWRMSMPETARFTALVEKNVMKATTDMGKVMTDFHLDDSDPLHRSPPPQPPTYSLLSKHFLRHHGRHLFACAAAWFLVDIPHYSSTLFQSHICRHFFPPNEVNAFQDTYNVAKFQAIIAVASTIPGYFATVYAAPDKGWRPGIGMMHALVTLGSVCLAGAVHTYLFTPQTKMRSLEENEVGEVNREGNGNELGMNEVVSSSRPSSPLSVQPLIRQSPE</sequence>
<keyword evidence="2" id="KW-0813">Transport</keyword>
<evidence type="ECO:0000256" key="2">
    <source>
        <dbReference type="ARBA" id="ARBA00022592"/>
    </source>
</evidence>
<dbReference type="InterPro" id="IPR036259">
    <property type="entry name" value="MFS_trans_sf"/>
</dbReference>
<evidence type="ECO:0000256" key="1">
    <source>
        <dbReference type="ARBA" id="ARBA00004141"/>
    </source>
</evidence>
<evidence type="ECO:0000313" key="10">
    <source>
        <dbReference type="Proteomes" id="UP000734854"/>
    </source>
</evidence>
<accession>A0A8J5LWN7</accession>
<feature type="transmembrane region" description="Helical" evidence="8">
    <location>
        <begin position="27"/>
        <end position="46"/>
    </location>
</feature>
<keyword evidence="10" id="KW-1185">Reference proteome</keyword>
<dbReference type="AlphaFoldDB" id="A0A8J5LWN7"/>
<dbReference type="SUPFAM" id="SSF103473">
    <property type="entry name" value="MFS general substrate transporter"/>
    <property type="match status" value="1"/>
</dbReference>
<keyword evidence="5 8" id="KW-1133">Transmembrane helix</keyword>
<dbReference type="Gene3D" id="1.20.1250.20">
    <property type="entry name" value="MFS general substrate transporter like domains"/>
    <property type="match status" value="2"/>
</dbReference>
<dbReference type="GO" id="GO:0006817">
    <property type="term" value="P:phosphate ion transport"/>
    <property type="evidence" value="ECO:0007669"/>
    <property type="project" value="UniProtKB-KW"/>
</dbReference>
<evidence type="ECO:0000256" key="4">
    <source>
        <dbReference type="ARBA" id="ARBA00022847"/>
    </source>
</evidence>
<dbReference type="Proteomes" id="UP000734854">
    <property type="component" value="Unassembled WGS sequence"/>
</dbReference>
<feature type="compositionally biased region" description="Low complexity" evidence="7">
    <location>
        <begin position="230"/>
        <end position="255"/>
    </location>
</feature>
<evidence type="ECO:0000256" key="3">
    <source>
        <dbReference type="ARBA" id="ARBA00022692"/>
    </source>
</evidence>
<evidence type="ECO:0000256" key="8">
    <source>
        <dbReference type="SAM" id="Phobius"/>
    </source>
</evidence>
<name>A0A8J5LWN7_ZINOF</name>
<protein>
    <submittedName>
        <fullName evidence="9">Uncharacterized protein</fullName>
    </submittedName>
</protein>
<evidence type="ECO:0000256" key="7">
    <source>
        <dbReference type="SAM" id="MobiDB-lite"/>
    </source>
</evidence>
<feature type="transmembrane region" description="Helical" evidence="8">
    <location>
        <begin position="160"/>
        <end position="178"/>
    </location>
</feature>
<dbReference type="GO" id="GO:0016020">
    <property type="term" value="C:membrane"/>
    <property type="evidence" value="ECO:0007669"/>
    <property type="project" value="UniProtKB-SubCell"/>
</dbReference>
<keyword evidence="3 8" id="KW-0812">Transmembrane</keyword>
<comment type="subcellular location">
    <subcellularLocation>
        <location evidence="1">Membrane</location>
        <topology evidence="1">Multi-pass membrane protein</topology>
    </subcellularLocation>
</comment>
<organism evidence="9 10">
    <name type="scientific">Zingiber officinale</name>
    <name type="common">Ginger</name>
    <name type="synonym">Amomum zingiber</name>
    <dbReference type="NCBI Taxonomy" id="94328"/>
    <lineage>
        <taxon>Eukaryota</taxon>
        <taxon>Viridiplantae</taxon>
        <taxon>Streptophyta</taxon>
        <taxon>Embryophyta</taxon>
        <taxon>Tracheophyta</taxon>
        <taxon>Spermatophyta</taxon>
        <taxon>Magnoliopsida</taxon>
        <taxon>Liliopsida</taxon>
        <taxon>Zingiberales</taxon>
        <taxon>Zingiberaceae</taxon>
        <taxon>Zingiber</taxon>
    </lineage>
</organism>
<comment type="caution">
    <text evidence="9">The sequence shown here is derived from an EMBL/GenBank/DDBJ whole genome shotgun (WGS) entry which is preliminary data.</text>
</comment>
<keyword evidence="4" id="KW-0769">Symport</keyword>
<evidence type="ECO:0000256" key="6">
    <source>
        <dbReference type="ARBA" id="ARBA00023136"/>
    </source>
</evidence>
<gene>
    <name evidence="9" type="ORF">ZIOFF_007663</name>
</gene>